<feature type="transmembrane region" description="Helical" evidence="6">
    <location>
        <begin position="77"/>
        <end position="100"/>
    </location>
</feature>
<feature type="transmembrane region" description="Helical" evidence="6">
    <location>
        <begin position="293"/>
        <end position="311"/>
    </location>
</feature>
<dbReference type="GO" id="GO:0015920">
    <property type="term" value="P:lipopolysaccharide transport"/>
    <property type="evidence" value="ECO:0007669"/>
    <property type="project" value="TreeGrafter"/>
</dbReference>
<gene>
    <name evidence="7" type="ORF">MNBD_ALPHA02-1100</name>
</gene>
<organism evidence="7">
    <name type="scientific">hydrothermal vent metagenome</name>
    <dbReference type="NCBI Taxonomy" id="652676"/>
    <lineage>
        <taxon>unclassified sequences</taxon>
        <taxon>metagenomes</taxon>
        <taxon>ecological metagenomes</taxon>
    </lineage>
</organism>
<dbReference type="InterPro" id="IPR005495">
    <property type="entry name" value="LptG/LptF_permease"/>
</dbReference>
<evidence type="ECO:0000256" key="5">
    <source>
        <dbReference type="ARBA" id="ARBA00023136"/>
    </source>
</evidence>
<keyword evidence="3 6" id="KW-0812">Transmembrane</keyword>
<dbReference type="GO" id="GO:0043190">
    <property type="term" value="C:ATP-binding cassette (ABC) transporter complex"/>
    <property type="evidence" value="ECO:0007669"/>
    <property type="project" value="InterPro"/>
</dbReference>
<keyword evidence="4 6" id="KW-1133">Transmembrane helix</keyword>
<keyword evidence="5 6" id="KW-0472">Membrane</keyword>
<evidence type="ECO:0000313" key="7">
    <source>
        <dbReference type="EMBL" id="VAV87804.1"/>
    </source>
</evidence>
<dbReference type="PANTHER" id="PTHR33529:SF2">
    <property type="entry name" value="LIPOPOLYSACCHARIDE EXPORT SYSTEM PERMEASE PROTEIN LPTG"/>
    <property type="match status" value="1"/>
</dbReference>
<feature type="transmembrane region" description="Helical" evidence="6">
    <location>
        <begin position="112"/>
        <end position="134"/>
    </location>
</feature>
<dbReference type="PANTHER" id="PTHR33529">
    <property type="entry name" value="SLR0882 PROTEIN-RELATED"/>
    <property type="match status" value="1"/>
</dbReference>
<evidence type="ECO:0000256" key="3">
    <source>
        <dbReference type="ARBA" id="ARBA00022692"/>
    </source>
</evidence>
<feature type="transmembrane region" description="Helical" evidence="6">
    <location>
        <begin position="352"/>
        <end position="372"/>
    </location>
</feature>
<dbReference type="InterPro" id="IPR030923">
    <property type="entry name" value="LptG"/>
</dbReference>
<dbReference type="AlphaFoldDB" id="A0A3B0R2X5"/>
<feature type="transmembrane region" description="Helical" evidence="6">
    <location>
        <begin position="28"/>
        <end position="46"/>
    </location>
</feature>
<name>A0A3B0R2X5_9ZZZZ</name>
<evidence type="ECO:0000256" key="6">
    <source>
        <dbReference type="SAM" id="Phobius"/>
    </source>
</evidence>
<dbReference type="EMBL" id="UOED01000030">
    <property type="protein sequence ID" value="VAV87804.1"/>
    <property type="molecule type" value="Genomic_DNA"/>
</dbReference>
<evidence type="ECO:0000256" key="1">
    <source>
        <dbReference type="ARBA" id="ARBA00004651"/>
    </source>
</evidence>
<evidence type="ECO:0000256" key="4">
    <source>
        <dbReference type="ARBA" id="ARBA00022989"/>
    </source>
</evidence>
<evidence type="ECO:0008006" key="8">
    <source>
        <dbReference type="Google" id="ProtNLM"/>
    </source>
</evidence>
<sequence>MERFIKFSNHLGGFFNPGSMDIYLAKLFASRYIVILVGLVATLQMLDLLSESDDIMAGEGAVYSDLWHYVTLRTPTLLSLFSPFVALLASIMCLAGLNVHSEIVIMKSAGWSAFRIITPMILMSLLIASLHFVFTETVTISAKAELRNWKENKYAADLPPAPDTVYDTWVNDGNNLIKAESASRNGSILLLDKVTQYIRDKDKRITSLIKADFAVYRDGKWTLFEVKDFNLRTLKVTPMENLVWDTDIPPQRFIALALKPDQISLQRLRTAIAQLGKEGHNTASFETMLYQKFVAPLSTLLMPLLAGLAAFGLHRGGNLFGRIALTGAMGFGYFVINNLFVALGQYGAVPPIVAAWLPFLLFFLTGVSFILLTEE</sequence>
<evidence type="ECO:0000256" key="2">
    <source>
        <dbReference type="ARBA" id="ARBA00022475"/>
    </source>
</evidence>
<proteinExistence type="predicted"/>
<comment type="subcellular location">
    <subcellularLocation>
        <location evidence="1">Cell membrane</location>
        <topology evidence="1">Multi-pass membrane protein</topology>
    </subcellularLocation>
</comment>
<protein>
    <recommendedName>
        <fullName evidence="8">Lipopolysaccharide export system permease protein LptG</fullName>
    </recommendedName>
</protein>
<dbReference type="Pfam" id="PF03739">
    <property type="entry name" value="LptF_LptG"/>
    <property type="match status" value="1"/>
</dbReference>
<dbReference type="NCBIfam" id="TIGR04408">
    <property type="entry name" value="LptG_lptG"/>
    <property type="match status" value="1"/>
</dbReference>
<reference evidence="7" key="1">
    <citation type="submission" date="2018-06" db="EMBL/GenBank/DDBJ databases">
        <authorList>
            <person name="Zhirakovskaya E."/>
        </authorList>
    </citation>
    <scope>NUCLEOTIDE SEQUENCE</scope>
</reference>
<keyword evidence="2" id="KW-1003">Cell membrane</keyword>
<feature type="transmembrane region" description="Helical" evidence="6">
    <location>
        <begin position="323"/>
        <end position="346"/>
    </location>
</feature>
<dbReference type="GO" id="GO:0055085">
    <property type="term" value="P:transmembrane transport"/>
    <property type="evidence" value="ECO:0007669"/>
    <property type="project" value="InterPro"/>
</dbReference>
<accession>A0A3B0R2X5</accession>